<evidence type="ECO:0000313" key="8">
    <source>
        <dbReference type="Proteomes" id="UP000033035"/>
    </source>
</evidence>
<comment type="caution">
    <text evidence="7">The sequence shown here is derived from an EMBL/GenBank/DDBJ whole genome shotgun (WGS) entry which is preliminary data.</text>
</comment>
<evidence type="ECO:0000256" key="1">
    <source>
        <dbReference type="ARBA" id="ARBA00009477"/>
    </source>
</evidence>
<dbReference type="SUPFAM" id="SSF111369">
    <property type="entry name" value="HlyD-like secretion proteins"/>
    <property type="match status" value="1"/>
</dbReference>
<feature type="domain" description="YknX-like C-terminal permuted SH3-like" evidence="6">
    <location>
        <begin position="288"/>
        <end position="355"/>
    </location>
</feature>
<keyword evidence="2" id="KW-0175">Coiled coil</keyword>
<dbReference type="GO" id="GO:0030313">
    <property type="term" value="C:cell envelope"/>
    <property type="evidence" value="ECO:0007669"/>
    <property type="project" value="UniProtKB-SubCell"/>
</dbReference>
<dbReference type="InterPro" id="IPR058626">
    <property type="entry name" value="MdtA-like_b-barrel"/>
</dbReference>
<accession>A0A0F5JLI6</accession>
<dbReference type="Pfam" id="PF25876">
    <property type="entry name" value="HH_MFP_RND"/>
    <property type="match status" value="1"/>
</dbReference>
<evidence type="ECO:0000313" key="7">
    <source>
        <dbReference type="EMBL" id="KKB58666.1"/>
    </source>
</evidence>
<dbReference type="AlphaFoldDB" id="A0A0F5JLI6"/>
<dbReference type="Gene3D" id="2.40.420.20">
    <property type="match status" value="1"/>
</dbReference>
<sequence>MLASILLFGNSCKERSAMPANNNYKTMRVSTTDKTLHSNYSASIQGRQDVSLYPQVSGLITQVCITEGANVKKGQTLFVIDQVPYKAALETAKANVESAEAAVATAQMTADSKQELYREEVVSDFDLQTARNTLRSQKAALAQARAELISAQNNLSYTEVKSPVDGTAGMIPYRVGALVSASISTPLVSVSDNDEMYVYFSMTEKQILALSRQNGRLANTLEEMPEVELILSDGVKYTEKGKVDAISGIIDTKTGAVTVRAVFPNPQHILCSGGAGNILFPYEKKDCIVIPQAATFELQDKVFVYKVTDGKTKSTQISVFAINDGKEYVVESGLNTGDVIIAEGAGLLRDGITVEEGGQQ</sequence>
<keyword evidence="8" id="KW-1185">Reference proteome</keyword>
<dbReference type="Gene3D" id="2.40.50.100">
    <property type="match status" value="1"/>
</dbReference>
<protein>
    <submittedName>
        <fullName evidence="7">Efflux transporter, RND family, MFP subunit</fullName>
    </submittedName>
</protein>
<dbReference type="PATRIC" id="fig|1203610.3.peg.1582"/>
<dbReference type="Pfam" id="PF25989">
    <property type="entry name" value="YknX_C"/>
    <property type="match status" value="1"/>
</dbReference>
<dbReference type="STRING" id="1203610.HMPREF1536_01544"/>
<dbReference type="NCBIfam" id="TIGR01730">
    <property type="entry name" value="RND_mfp"/>
    <property type="match status" value="1"/>
</dbReference>
<comment type="similarity">
    <text evidence="1">Belongs to the membrane fusion protein (MFP) (TC 8.A.1) family.</text>
</comment>
<feature type="coiled-coil region" evidence="2">
    <location>
        <begin position="89"/>
        <end position="154"/>
    </location>
</feature>
<dbReference type="EMBL" id="AQHW01000009">
    <property type="protein sequence ID" value="KKB58666.1"/>
    <property type="molecule type" value="Genomic_DNA"/>
</dbReference>
<dbReference type="GO" id="GO:0005886">
    <property type="term" value="C:plasma membrane"/>
    <property type="evidence" value="ECO:0007669"/>
    <property type="project" value="TreeGrafter"/>
</dbReference>
<evidence type="ECO:0000259" key="6">
    <source>
        <dbReference type="Pfam" id="PF25989"/>
    </source>
</evidence>
<evidence type="ECO:0000259" key="5">
    <source>
        <dbReference type="Pfam" id="PF25944"/>
    </source>
</evidence>
<evidence type="ECO:0000259" key="4">
    <source>
        <dbReference type="Pfam" id="PF25917"/>
    </source>
</evidence>
<dbReference type="Pfam" id="PF25917">
    <property type="entry name" value="BSH_RND"/>
    <property type="match status" value="1"/>
</dbReference>
<organism evidence="7 8">
    <name type="scientific">Parabacteroides gordonii MS-1 = DSM 23371</name>
    <dbReference type="NCBI Taxonomy" id="1203610"/>
    <lineage>
        <taxon>Bacteria</taxon>
        <taxon>Pseudomonadati</taxon>
        <taxon>Bacteroidota</taxon>
        <taxon>Bacteroidia</taxon>
        <taxon>Bacteroidales</taxon>
        <taxon>Tannerellaceae</taxon>
        <taxon>Parabacteroides</taxon>
    </lineage>
</organism>
<dbReference type="InterPro" id="IPR058625">
    <property type="entry name" value="MdtA-like_BSH"/>
</dbReference>
<dbReference type="InterPro" id="IPR058624">
    <property type="entry name" value="MdtA-like_HH"/>
</dbReference>
<dbReference type="Pfam" id="PF25944">
    <property type="entry name" value="Beta-barrel_RND"/>
    <property type="match status" value="1"/>
</dbReference>
<evidence type="ECO:0000256" key="2">
    <source>
        <dbReference type="SAM" id="Coils"/>
    </source>
</evidence>
<dbReference type="InterPro" id="IPR058637">
    <property type="entry name" value="YknX-like_C"/>
</dbReference>
<feature type="domain" description="Multidrug resistance protein MdtA-like barrel-sandwich hybrid" evidence="4">
    <location>
        <begin position="50"/>
        <end position="190"/>
    </location>
</feature>
<gene>
    <name evidence="7" type="ORF">HMPREF1536_01544</name>
</gene>
<name>A0A0F5JLI6_9BACT</name>
<dbReference type="Gene3D" id="1.10.287.470">
    <property type="entry name" value="Helix hairpin bin"/>
    <property type="match status" value="1"/>
</dbReference>
<dbReference type="Proteomes" id="UP000033035">
    <property type="component" value="Unassembled WGS sequence"/>
</dbReference>
<dbReference type="PANTHER" id="PTHR30158:SF23">
    <property type="entry name" value="MULTIDRUG RESISTANCE PROTEIN MEXA"/>
    <property type="match status" value="1"/>
</dbReference>
<dbReference type="HOGENOM" id="CLU_018816_2_1_10"/>
<feature type="domain" description="Multidrug resistance protein MdtA-like beta-barrel" evidence="5">
    <location>
        <begin position="196"/>
        <end position="272"/>
    </location>
</feature>
<dbReference type="InterPro" id="IPR006143">
    <property type="entry name" value="RND_pump_MFP"/>
</dbReference>
<dbReference type="GO" id="GO:0015562">
    <property type="term" value="F:efflux transmembrane transporter activity"/>
    <property type="evidence" value="ECO:0007669"/>
    <property type="project" value="InterPro"/>
</dbReference>
<proteinExistence type="inferred from homology"/>
<dbReference type="Gene3D" id="2.40.30.170">
    <property type="match status" value="1"/>
</dbReference>
<reference evidence="7 8" key="1">
    <citation type="submission" date="2013-04" db="EMBL/GenBank/DDBJ databases">
        <title>The Genome Sequence of Parabacteroides gordonii DSM 23371.</title>
        <authorList>
            <consortium name="The Broad Institute Genomics Platform"/>
            <person name="Earl A."/>
            <person name="Ward D."/>
            <person name="Feldgarden M."/>
            <person name="Gevers D."/>
            <person name="Martens E."/>
            <person name="Sakamoto M."/>
            <person name="Benno Y."/>
            <person name="Suzuki N."/>
            <person name="Matsunaga N."/>
            <person name="Koshihara K."/>
            <person name="Seki M."/>
            <person name="Komiya H."/>
            <person name="Walker B."/>
            <person name="Young S."/>
            <person name="Zeng Q."/>
            <person name="Gargeya S."/>
            <person name="Fitzgerald M."/>
            <person name="Haas B."/>
            <person name="Abouelleil A."/>
            <person name="Allen A.W."/>
            <person name="Alvarado L."/>
            <person name="Arachchi H.M."/>
            <person name="Berlin A.M."/>
            <person name="Chapman S.B."/>
            <person name="Gainer-Dewar J."/>
            <person name="Goldberg J."/>
            <person name="Griggs A."/>
            <person name="Gujja S."/>
            <person name="Hansen M."/>
            <person name="Howarth C."/>
            <person name="Imamovic A."/>
            <person name="Ireland A."/>
            <person name="Larimer J."/>
            <person name="McCowan C."/>
            <person name="Murphy C."/>
            <person name="Pearson M."/>
            <person name="Poon T.W."/>
            <person name="Priest M."/>
            <person name="Roberts A."/>
            <person name="Saif S."/>
            <person name="Shea T."/>
            <person name="Sisk P."/>
            <person name="Sykes S."/>
            <person name="Wortman J."/>
            <person name="Nusbaum C."/>
            <person name="Birren B."/>
        </authorList>
    </citation>
    <scope>NUCLEOTIDE SEQUENCE [LARGE SCALE GENOMIC DNA]</scope>
    <source>
        <strain evidence="7 8">MS-1</strain>
    </source>
</reference>
<feature type="domain" description="Multidrug resistance protein MdtA-like alpha-helical hairpin" evidence="3">
    <location>
        <begin position="89"/>
        <end position="158"/>
    </location>
</feature>
<evidence type="ECO:0000259" key="3">
    <source>
        <dbReference type="Pfam" id="PF25876"/>
    </source>
</evidence>
<dbReference type="GO" id="GO:0046677">
    <property type="term" value="P:response to antibiotic"/>
    <property type="evidence" value="ECO:0007669"/>
    <property type="project" value="TreeGrafter"/>
</dbReference>
<dbReference type="PANTHER" id="PTHR30158">
    <property type="entry name" value="ACRA/E-RELATED COMPONENT OF DRUG EFFLUX TRANSPORTER"/>
    <property type="match status" value="1"/>
</dbReference>